<dbReference type="Proteomes" id="UP000054549">
    <property type="component" value="Unassembled WGS sequence"/>
</dbReference>
<accession>A0A0C2SML3</accession>
<dbReference type="InParanoid" id="A0A0C2SML3"/>
<dbReference type="GO" id="GO:0005634">
    <property type="term" value="C:nucleus"/>
    <property type="evidence" value="ECO:0007669"/>
    <property type="project" value="UniProtKB-SubCell"/>
</dbReference>
<feature type="compositionally biased region" description="Polar residues" evidence="5">
    <location>
        <begin position="242"/>
        <end position="263"/>
    </location>
</feature>
<evidence type="ECO:0000256" key="3">
    <source>
        <dbReference type="ARBA" id="ARBA00023204"/>
    </source>
</evidence>
<sequence>MQDFTEEHANALLSKEWLTKVDNERSTAYLFKFHSSTADLSCCIMATDTRLVWSEVLSSKQFARRWRSCNQASDLEIVNREDEDAWRTGNLELLSRAHTLGGIADISFRVIESDYSDLAFQLECGGFVWRWETNYLGHKRSSEIISKHLILPLISLSHMAVTSSESVSEMSDMEVEKAVDRMGRTARRTVDTHIKHALSKPRMATTIRRVSAMFNFALDPPSIFSAAETPSLEPEPRERSRFQTPNKASRTHLQSPSRQSPSPGKQELQDVQMDSATESEPEESPEKKNSPARAKTSTSPQRRLSDSRKESVTLLPPNTPPAVLEQAAPTLDPTSESETSPVRPLKKHKAPVSTEEDGNSEAERQKNLQQVKSGNGAPVAKRTVRQPIKRGGKRF</sequence>
<feature type="domain" description="XLF-like N-terminal" evidence="6">
    <location>
        <begin position="17"/>
        <end position="74"/>
    </location>
</feature>
<evidence type="ECO:0000256" key="5">
    <source>
        <dbReference type="SAM" id="MobiDB-lite"/>
    </source>
</evidence>
<dbReference type="HOGENOM" id="CLU_669329_0_0_1"/>
<evidence type="ECO:0000256" key="1">
    <source>
        <dbReference type="ARBA" id="ARBA00004123"/>
    </source>
</evidence>
<evidence type="ECO:0000313" key="7">
    <source>
        <dbReference type="EMBL" id="KIL64480.1"/>
    </source>
</evidence>
<dbReference type="Gene3D" id="2.170.210.10">
    <property type="entry name" value="DNA double-strand break repair and VJ recombination XRCC4, N-terminal"/>
    <property type="match status" value="1"/>
</dbReference>
<evidence type="ECO:0000256" key="2">
    <source>
        <dbReference type="ARBA" id="ARBA00022763"/>
    </source>
</evidence>
<evidence type="ECO:0000259" key="6">
    <source>
        <dbReference type="Pfam" id="PF09302"/>
    </source>
</evidence>
<comment type="subcellular location">
    <subcellularLocation>
        <location evidence="1">Nucleus</location>
    </subcellularLocation>
</comment>
<evidence type="ECO:0000256" key="4">
    <source>
        <dbReference type="ARBA" id="ARBA00023242"/>
    </source>
</evidence>
<name>A0A0C2SML3_AMAMK</name>
<dbReference type="Pfam" id="PF09302">
    <property type="entry name" value="XLF"/>
    <property type="match status" value="1"/>
</dbReference>
<reference evidence="7 8" key="1">
    <citation type="submission" date="2014-04" db="EMBL/GenBank/DDBJ databases">
        <title>Evolutionary Origins and Diversification of the Mycorrhizal Mutualists.</title>
        <authorList>
            <consortium name="DOE Joint Genome Institute"/>
            <consortium name="Mycorrhizal Genomics Consortium"/>
            <person name="Kohler A."/>
            <person name="Kuo A."/>
            <person name="Nagy L.G."/>
            <person name="Floudas D."/>
            <person name="Copeland A."/>
            <person name="Barry K.W."/>
            <person name="Cichocki N."/>
            <person name="Veneault-Fourrey C."/>
            <person name="LaButti K."/>
            <person name="Lindquist E.A."/>
            <person name="Lipzen A."/>
            <person name="Lundell T."/>
            <person name="Morin E."/>
            <person name="Murat C."/>
            <person name="Riley R."/>
            <person name="Ohm R."/>
            <person name="Sun H."/>
            <person name="Tunlid A."/>
            <person name="Henrissat B."/>
            <person name="Grigoriev I.V."/>
            <person name="Hibbett D.S."/>
            <person name="Martin F."/>
        </authorList>
    </citation>
    <scope>NUCLEOTIDE SEQUENCE [LARGE SCALE GENOMIC DNA]</scope>
    <source>
        <strain evidence="7 8">Koide BX008</strain>
    </source>
</reference>
<feature type="compositionally biased region" description="Basic residues" evidence="5">
    <location>
        <begin position="382"/>
        <end position="395"/>
    </location>
</feature>
<feature type="region of interest" description="Disordered" evidence="5">
    <location>
        <begin position="226"/>
        <end position="395"/>
    </location>
</feature>
<protein>
    <recommendedName>
        <fullName evidence="6">XLF-like N-terminal domain-containing protein</fullName>
    </recommendedName>
</protein>
<dbReference type="InterPro" id="IPR015381">
    <property type="entry name" value="XLF-like_N"/>
</dbReference>
<organism evidence="7 8">
    <name type="scientific">Amanita muscaria (strain Koide BX008)</name>
    <dbReference type="NCBI Taxonomy" id="946122"/>
    <lineage>
        <taxon>Eukaryota</taxon>
        <taxon>Fungi</taxon>
        <taxon>Dikarya</taxon>
        <taxon>Basidiomycota</taxon>
        <taxon>Agaricomycotina</taxon>
        <taxon>Agaricomycetes</taxon>
        <taxon>Agaricomycetidae</taxon>
        <taxon>Agaricales</taxon>
        <taxon>Pluteineae</taxon>
        <taxon>Amanitaceae</taxon>
        <taxon>Amanita</taxon>
    </lineage>
</organism>
<dbReference type="OrthoDB" id="3184250at2759"/>
<proteinExistence type="predicted"/>
<dbReference type="EMBL" id="KN818249">
    <property type="protein sequence ID" value="KIL64480.1"/>
    <property type="molecule type" value="Genomic_DNA"/>
</dbReference>
<dbReference type="AlphaFoldDB" id="A0A0C2SML3"/>
<evidence type="ECO:0000313" key="8">
    <source>
        <dbReference type="Proteomes" id="UP000054549"/>
    </source>
</evidence>
<gene>
    <name evidence="7" type="ORF">M378DRAFT_186730</name>
</gene>
<dbReference type="GO" id="GO:0006303">
    <property type="term" value="P:double-strand break repair via nonhomologous end joining"/>
    <property type="evidence" value="ECO:0007669"/>
    <property type="project" value="UniProtKB-ARBA"/>
</dbReference>
<keyword evidence="3" id="KW-0234">DNA repair</keyword>
<keyword evidence="2" id="KW-0227">DNA damage</keyword>
<keyword evidence="8" id="KW-1185">Reference proteome</keyword>
<keyword evidence="4" id="KW-0539">Nucleus</keyword>
<dbReference type="InterPro" id="IPR038051">
    <property type="entry name" value="XRCC4-like_N_sf"/>
</dbReference>